<keyword evidence="2" id="KW-1185">Reference proteome</keyword>
<dbReference type="Proteomes" id="UP001060085">
    <property type="component" value="Linkage Group LG03"/>
</dbReference>
<evidence type="ECO:0000313" key="1">
    <source>
        <dbReference type="EMBL" id="KAI5671585.1"/>
    </source>
</evidence>
<protein>
    <submittedName>
        <fullName evidence="1">Uncharacterized protein</fullName>
    </submittedName>
</protein>
<comment type="caution">
    <text evidence="1">The sequence shown here is derived from an EMBL/GenBank/DDBJ whole genome shotgun (WGS) entry which is preliminary data.</text>
</comment>
<name>A0ACC0BFY9_CATRO</name>
<organism evidence="1 2">
    <name type="scientific">Catharanthus roseus</name>
    <name type="common">Madagascar periwinkle</name>
    <name type="synonym">Vinca rosea</name>
    <dbReference type="NCBI Taxonomy" id="4058"/>
    <lineage>
        <taxon>Eukaryota</taxon>
        <taxon>Viridiplantae</taxon>
        <taxon>Streptophyta</taxon>
        <taxon>Embryophyta</taxon>
        <taxon>Tracheophyta</taxon>
        <taxon>Spermatophyta</taxon>
        <taxon>Magnoliopsida</taxon>
        <taxon>eudicotyledons</taxon>
        <taxon>Gunneridae</taxon>
        <taxon>Pentapetalae</taxon>
        <taxon>asterids</taxon>
        <taxon>lamiids</taxon>
        <taxon>Gentianales</taxon>
        <taxon>Apocynaceae</taxon>
        <taxon>Rauvolfioideae</taxon>
        <taxon>Vinceae</taxon>
        <taxon>Catharanthinae</taxon>
        <taxon>Catharanthus</taxon>
    </lineage>
</organism>
<proteinExistence type="predicted"/>
<reference evidence="2" key="1">
    <citation type="journal article" date="2023" name="Nat. Plants">
        <title>Single-cell RNA sequencing provides a high-resolution roadmap for understanding the multicellular compartmentation of specialized metabolism.</title>
        <authorList>
            <person name="Sun S."/>
            <person name="Shen X."/>
            <person name="Li Y."/>
            <person name="Li Y."/>
            <person name="Wang S."/>
            <person name="Li R."/>
            <person name="Zhang H."/>
            <person name="Shen G."/>
            <person name="Guo B."/>
            <person name="Wei J."/>
            <person name="Xu J."/>
            <person name="St-Pierre B."/>
            <person name="Chen S."/>
            <person name="Sun C."/>
        </authorList>
    </citation>
    <scope>NUCLEOTIDE SEQUENCE [LARGE SCALE GENOMIC DNA]</scope>
</reference>
<gene>
    <name evidence="1" type="ORF">M9H77_11949</name>
</gene>
<dbReference type="EMBL" id="CM044703">
    <property type="protein sequence ID" value="KAI5671585.1"/>
    <property type="molecule type" value="Genomic_DNA"/>
</dbReference>
<accession>A0ACC0BFY9</accession>
<sequence>MHKRCLKGNLQRSKRSPKITRVYEDEVIMLNTLKTRRIVRGILVSIIEKGPFVPQMEGRVKKVEKFDEFDSRKMTLNFQAMNILSCASDANEYNRVSRCN</sequence>
<evidence type="ECO:0000313" key="2">
    <source>
        <dbReference type="Proteomes" id="UP001060085"/>
    </source>
</evidence>